<dbReference type="CDD" id="cd04301">
    <property type="entry name" value="NAT_SF"/>
    <property type="match status" value="1"/>
</dbReference>
<protein>
    <submittedName>
        <fullName evidence="2">GCN5-related N-acetyltransferase</fullName>
    </submittedName>
</protein>
<feature type="domain" description="N-acetyltransferase" evidence="1">
    <location>
        <begin position="11"/>
        <end position="146"/>
    </location>
</feature>
<dbReference type="EMBL" id="ABVL01000001">
    <property type="protein sequence ID" value="EDY21999.1"/>
    <property type="molecule type" value="Genomic_DNA"/>
</dbReference>
<dbReference type="RefSeq" id="WP_006977451.1">
    <property type="nucleotide sequence ID" value="NZ_ABVL01000001.1"/>
</dbReference>
<sequence length="148" mass="16553">MSAFTRTHGEYEISDDPTRLDLEAVERLLHGTYWAAQRPREAIEKSIARSISVAAYYRGALVGFARIVTDGVTIAWICDVVIDEAHRGTGLGKALVEAVVTHPEIADVRQILATRDAHTLYEKFGFERSGDVFLTKNFFRNFVPKPGE</sequence>
<gene>
    <name evidence="2" type="ORF">CfE428DRAFT_0124</name>
</gene>
<proteinExistence type="predicted"/>
<comment type="caution">
    <text evidence="2">The sequence shown here is derived from an EMBL/GenBank/DDBJ whole genome shotgun (WGS) entry which is preliminary data.</text>
</comment>
<dbReference type="eggNOG" id="COG0456">
    <property type="taxonomic scope" value="Bacteria"/>
</dbReference>
<dbReference type="SUPFAM" id="SSF55729">
    <property type="entry name" value="Acyl-CoA N-acyltransferases (Nat)"/>
    <property type="match status" value="1"/>
</dbReference>
<name>B4CTW1_9BACT</name>
<dbReference type="InParanoid" id="B4CTW1"/>
<dbReference type="Gene3D" id="3.40.630.30">
    <property type="match status" value="1"/>
</dbReference>
<dbReference type="InterPro" id="IPR016181">
    <property type="entry name" value="Acyl_CoA_acyltransferase"/>
</dbReference>
<keyword evidence="3" id="KW-1185">Reference proteome</keyword>
<evidence type="ECO:0000313" key="2">
    <source>
        <dbReference type="EMBL" id="EDY21999.1"/>
    </source>
</evidence>
<dbReference type="STRING" id="497964.CfE428DRAFT_0124"/>
<dbReference type="Proteomes" id="UP000005824">
    <property type="component" value="Unassembled WGS sequence"/>
</dbReference>
<accession>B4CTW1</accession>
<organism evidence="2 3">
    <name type="scientific">Chthoniobacter flavus Ellin428</name>
    <dbReference type="NCBI Taxonomy" id="497964"/>
    <lineage>
        <taxon>Bacteria</taxon>
        <taxon>Pseudomonadati</taxon>
        <taxon>Verrucomicrobiota</taxon>
        <taxon>Spartobacteria</taxon>
        <taxon>Chthoniobacterales</taxon>
        <taxon>Chthoniobacteraceae</taxon>
        <taxon>Chthoniobacter</taxon>
    </lineage>
</organism>
<evidence type="ECO:0000259" key="1">
    <source>
        <dbReference type="PROSITE" id="PS51186"/>
    </source>
</evidence>
<dbReference type="Pfam" id="PF13508">
    <property type="entry name" value="Acetyltransf_7"/>
    <property type="match status" value="1"/>
</dbReference>
<reference evidence="2 3" key="1">
    <citation type="journal article" date="2011" name="J. Bacteriol.">
        <title>Genome sequence of Chthoniobacter flavus Ellin428, an aerobic heterotrophic soil bacterium.</title>
        <authorList>
            <person name="Kant R."/>
            <person name="van Passel M.W."/>
            <person name="Palva A."/>
            <person name="Lucas S."/>
            <person name="Lapidus A."/>
            <person name="Glavina Del Rio T."/>
            <person name="Dalin E."/>
            <person name="Tice H."/>
            <person name="Bruce D."/>
            <person name="Goodwin L."/>
            <person name="Pitluck S."/>
            <person name="Larimer F.W."/>
            <person name="Land M.L."/>
            <person name="Hauser L."/>
            <person name="Sangwan P."/>
            <person name="de Vos W.M."/>
            <person name="Janssen P.H."/>
            <person name="Smidt H."/>
        </authorList>
    </citation>
    <scope>NUCLEOTIDE SEQUENCE [LARGE SCALE GENOMIC DNA]</scope>
    <source>
        <strain evidence="2 3">Ellin428</strain>
    </source>
</reference>
<keyword evidence="2" id="KW-0808">Transferase</keyword>
<dbReference type="AlphaFoldDB" id="B4CTW1"/>
<dbReference type="InterPro" id="IPR053144">
    <property type="entry name" value="Acetyltransferase_Butenolide"/>
</dbReference>
<dbReference type="InterPro" id="IPR000182">
    <property type="entry name" value="GNAT_dom"/>
</dbReference>
<dbReference type="PANTHER" id="PTHR43233:SF1">
    <property type="entry name" value="FAMILY N-ACETYLTRANSFERASE, PUTATIVE (AFU_ORTHOLOGUE AFUA_6G03350)-RELATED"/>
    <property type="match status" value="1"/>
</dbReference>
<dbReference type="GO" id="GO:0016747">
    <property type="term" value="F:acyltransferase activity, transferring groups other than amino-acyl groups"/>
    <property type="evidence" value="ECO:0007669"/>
    <property type="project" value="InterPro"/>
</dbReference>
<dbReference type="PROSITE" id="PS51186">
    <property type="entry name" value="GNAT"/>
    <property type="match status" value="1"/>
</dbReference>
<dbReference type="PANTHER" id="PTHR43233">
    <property type="entry name" value="FAMILY N-ACETYLTRANSFERASE, PUTATIVE (AFU_ORTHOLOGUE AFUA_6G03350)-RELATED"/>
    <property type="match status" value="1"/>
</dbReference>
<evidence type="ECO:0000313" key="3">
    <source>
        <dbReference type="Proteomes" id="UP000005824"/>
    </source>
</evidence>